<protein>
    <submittedName>
        <fullName evidence="3">Uncharacterized protein</fullName>
    </submittedName>
</protein>
<proteinExistence type="predicted"/>
<feature type="compositionally biased region" description="Polar residues" evidence="2">
    <location>
        <begin position="153"/>
        <end position="171"/>
    </location>
</feature>
<keyword evidence="1" id="KW-0175">Coiled coil</keyword>
<feature type="region of interest" description="Disordered" evidence="2">
    <location>
        <begin position="253"/>
        <end position="364"/>
    </location>
</feature>
<evidence type="ECO:0000256" key="2">
    <source>
        <dbReference type="SAM" id="MobiDB-lite"/>
    </source>
</evidence>
<feature type="region of interest" description="Disordered" evidence="2">
    <location>
        <begin position="152"/>
        <end position="223"/>
    </location>
</feature>
<evidence type="ECO:0000313" key="4">
    <source>
        <dbReference type="Proteomes" id="UP000007350"/>
    </source>
</evidence>
<comment type="caution">
    <text evidence="3">The sequence shown here is derived from an EMBL/GenBank/DDBJ whole genome shotgun (WGS) entry which is preliminary data.</text>
</comment>
<gene>
    <name evidence="3" type="ORF">MOQ_002019</name>
</gene>
<dbReference type="AlphaFoldDB" id="K2NEU3"/>
<feature type="non-terminal residue" evidence="3">
    <location>
        <position position="1"/>
    </location>
</feature>
<feature type="region of interest" description="Disordered" evidence="2">
    <location>
        <begin position="1"/>
        <end position="28"/>
    </location>
</feature>
<evidence type="ECO:0000256" key="1">
    <source>
        <dbReference type="SAM" id="Coils"/>
    </source>
</evidence>
<feature type="compositionally biased region" description="Polar residues" evidence="2">
    <location>
        <begin position="119"/>
        <end position="131"/>
    </location>
</feature>
<feature type="compositionally biased region" description="Pro residues" evidence="2">
    <location>
        <begin position="9"/>
        <end position="22"/>
    </location>
</feature>
<feature type="compositionally biased region" description="Polar residues" evidence="2">
    <location>
        <begin position="182"/>
        <end position="206"/>
    </location>
</feature>
<feature type="coiled-coil region" evidence="1">
    <location>
        <begin position="379"/>
        <end position="427"/>
    </location>
</feature>
<organism evidence="3 4">
    <name type="scientific">Trypanosoma cruzi marinkellei</name>
    <dbReference type="NCBI Taxonomy" id="85056"/>
    <lineage>
        <taxon>Eukaryota</taxon>
        <taxon>Discoba</taxon>
        <taxon>Euglenozoa</taxon>
        <taxon>Kinetoplastea</taxon>
        <taxon>Metakinetoplastina</taxon>
        <taxon>Trypanosomatida</taxon>
        <taxon>Trypanosomatidae</taxon>
        <taxon>Trypanosoma</taxon>
        <taxon>Schizotrypanum</taxon>
    </lineage>
</organism>
<reference evidence="3 4" key="1">
    <citation type="journal article" date="2012" name="BMC Genomics">
        <title>Comparative genomic analysis of human infective Trypanosoma cruzi lineages with the bat-restricted subspecies T. cruzi marinkellei.</title>
        <authorList>
            <person name="Franzen O."/>
            <person name="Talavera-Lopez C."/>
            <person name="Ochaya S."/>
            <person name="Butler C.E."/>
            <person name="Messenger L.A."/>
            <person name="Lewis M.D."/>
            <person name="Llewellyn M.S."/>
            <person name="Marinkelle C.J."/>
            <person name="Tyler K.M."/>
            <person name="Miles M.A."/>
            <person name="Andersson B."/>
        </authorList>
    </citation>
    <scope>NUCLEOTIDE SEQUENCE [LARGE SCALE GENOMIC DNA]</scope>
    <source>
        <strain evidence="3 4">B7</strain>
    </source>
</reference>
<sequence length="667" mass="74594">THALTARPLPHPPTLTPTPPHTHPTMSDHIVYPKPLVVTEERLKEVREKQLRQRALKKALDEQIAQTRRRRIENHAPSKKNNVMKEDGVQRQYTFTYEDGHGRFIQRDDSPEPREMPTRSITGTSTVEMTNDNGTAMSIISGQKKPLELIPRKNSQSNSLPPNFSMSTSDANPLVPKRGEHNSQSLPVDFGSSSRKQDGGMNNISPSVRDLFPQGASPKSCSRSAELVDEGDYQKNCLPRNFNLEDVKRLLQGPQSSPRLPQPPATPGRVKPLAGGGRSPFPLPNIPQKHHAGHLPPLDPLEGVNGRRRSEEPSTGVDPALSPPHDFLGAHPPNVKSPRLLKLKQLSTPRRLSNEGRGRPTVNALAPRNGQARVTENTVERLQKELESRDVQMAKMREKEKNWEEQVKQLKIELKSAKKKERDLNRLVKEGPRRAETAPDQPFLSPPTLCAPGLPAKKGLGVPSPPGPGKKQKFAQSRVFNQQTFRPISAPSDTVSSSYVPQEENVASLMQESFKCASVLTRKTAFGLPEENANRPVPIEYEHLLQFVKEQIITQKQADALWRLFSNEEPPLTLLRRQSTVAQHCDRSVITNTDNYLVLENGIENSIYDASDSKRKEESLDEEIERKELVCSNGHGHEELESEGDTFETFAELHLEESLSHEEAGDE</sequence>
<dbReference type="OrthoDB" id="266332at2759"/>
<name>K2NEU3_TRYCR</name>
<keyword evidence="4" id="KW-1185">Reference proteome</keyword>
<accession>K2NEU3</accession>
<feature type="region of interest" description="Disordered" evidence="2">
    <location>
        <begin position="102"/>
        <end position="131"/>
    </location>
</feature>
<evidence type="ECO:0000313" key="3">
    <source>
        <dbReference type="EMBL" id="EKF37780.1"/>
    </source>
</evidence>
<dbReference type="EMBL" id="AHKC01008300">
    <property type="protein sequence ID" value="EKF37780.1"/>
    <property type="molecule type" value="Genomic_DNA"/>
</dbReference>
<feature type="compositionally biased region" description="Basic and acidic residues" evidence="2">
    <location>
        <begin position="102"/>
        <end position="117"/>
    </location>
</feature>
<dbReference type="Proteomes" id="UP000007350">
    <property type="component" value="Unassembled WGS sequence"/>
</dbReference>